<dbReference type="GO" id="GO:0046917">
    <property type="term" value="F:triphosphoribosyl-dephospho-CoA synthase activity"/>
    <property type="evidence" value="ECO:0007669"/>
    <property type="project" value="UniProtKB-UniRule"/>
</dbReference>
<evidence type="ECO:0000256" key="2">
    <source>
        <dbReference type="ARBA" id="ARBA00022679"/>
    </source>
</evidence>
<dbReference type="InterPro" id="IPR017551">
    <property type="entry name" value="TriPribosyl-deP-CoA_syn_CitG"/>
</dbReference>
<evidence type="ECO:0000313" key="7">
    <source>
        <dbReference type="Proteomes" id="UP000199382"/>
    </source>
</evidence>
<dbReference type="EMBL" id="FNEK01000036">
    <property type="protein sequence ID" value="SDK28020.1"/>
    <property type="molecule type" value="Genomic_DNA"/>
</dbReference>
<comment type="similarity">
    <text evidence="5">Belongs to the CitG/MdcB family.</text>
</comment>
<dbReference type="STRING" id="571298.SAMN04488026_103623"/>
<evidence type="ECO:0000313" key="6">
    <source>
        <dbReference type="EMBL" id="SDK28020.1"/>
    </source>
</evidence>
<dbReference type="HAMAP" id="MF_00397">
    <property type="entry name" value="CitG"/>
    <property type="match status" value="1"/>
</dbReference>
<evidence type="ECO:0000256" key="5">
    <source>
        <dbReference type="HAMAP-Rule" id="MF_00397"/>
    </source>
</evidence>
<gene>
    <name evidence="5" type="primary">citG</name>
    <name evidence="6" type="ORF">SAMN04488026_103623</name>
</gene>
<reference evidence="6 7" key="1">
    <citation type="submission" date="2016-10" db="EMBL/GenBank/DDBJ databases">
        <authorList>
            <person name="de Groot N.N."/>
        </authorList>
    </citation>
    <scope>NUCLEOTIDE SEQUENCE [LARGE SCALE GENOMIC DNA]</scope>
    <source>
        <strain evidence="6 7">DSM 25294</strain>
    </source>
</reference>
<sequence>MSLLAREISVLTGRGTGQTAAAPLVSRAGYLSQLVHEALLVEVHLTPKPGLVDLRNNGAHSDMNVATFEASAAAIAPFFEQFFLSGVASADMPATEALPELRRLGLIAEAAMFRATDGVNTHKGAIFAFGLALGAAGRLTAKGAALETVALCGEVAAIAAGIVARDLDGANRTATTAGEYIYRRYGIRGARGEAESGFATVREIGLAAFRAARSHGAGEERCLLAALAALLAQNADTNLIARGGPEATEYVRREAEAIAGLGANASDFIARLEALDDALIARNLSPGGTADLVGLTWFFARLESSGA</sequence>
<dbReference type="Pfam" id="PF01874">
    <property type="entry name" value="CitG"/>
    <property type="match status" value="1"/>
</dbReference>
<dbReference type="InterPro" id="IPR002736">
    <property type="entry name" value="CitG"/>
</dbReference>
<evidence type="ECO:0000256" key="1">
    <source>
        <dbReference type="ARBA" id="ARBA00001210"/>
    </source>
</evidence>
<keyword evidence="7" id="KW-1185">Reference proteome</keyword>
<dbReference type="RefSeq" id="WP_093158545.1">
    <property type="nucleotide sequence ID" value="NZ_FNEK01000036.1"/>
</dbReference>
<keyword evidence="4 5" id="KW-0067">ATP-binding</keyword>
<dbReference type="OrthoDB" id="114886at2"/>
<dbReference type="AlphaFoldDB" id="A0A1G9AN57"/>
<evidence type="ECO:0000256" key="3">
    <source>
        <dbReference type="ARBA" id="ARBA00022741"/>
    </source>
</evidence>
<dbReference type="GO" id="GO:0051191">
    <property type="term" value="P:prosthetic group biosynthetic process"/>
    <property type="evidence" value="ECO:0007669"/>
    <property type="project" value="TreeGrafter"/>
</dbReference>
<dbReference type="GO" id="GO:0005524">
    <property type="term" value="F:ATP binding"/>
    <property type="evidence" value="ECO:0007669"/>
    <property type="project" value="UniProtKB-KW"/>
</dbReference>
<dbReference type="Proteomes" id="UP000199382">
    <property type="component" value="Unassembled WGS sequence"/>
</dbReference>
<dbReference type="Gene3D" id="1.10.4200.10">
    <property type="entry name" value="Triphosphoribosyl-dephospho-CoA protein"/>
    <property type="match status" value="1"/>
</dbReference>
<dbReference type="NCBIfam" id="TIGR03125">
    <property type="entry name" value="citrate_citG"/>
    <property type="match status" value="1"/>
</dbReference>
<accession>A0A1G9AN57</accession>
<comment type="catalytic activity">
    <reaction evidence="1 5">
        <text>3'-dephospho-CoA + ATP = 2'-(5''-triphospho-alpha-D-ribosyl)-3'-dephospho-CoA + adenine</text>
        <dbReference type="Rhea" id="RHEA:15117"/>
        <dbReference type="ChEBI" id="CHEBI:16708"/>
        <dbReference type="ChEBI" id="CHEBI:30616"/>
        <dbReference type="ChEBI" id="CHEBI:57328"/>
        <dbReference type="ChEBI" id="CHEBI:61378"/>
        <dbReference type="EC" id="2.4.2.52"/>
    </reaction>
</comment>
<keyword evidence="2 5" id="KW-0808">Transferase</keyword>
<proteinExistence type="inferred from homology"/>
<name>A0A1G9AN57_9RHOB</name>
<evidence type="ECO:0000256" key="4">
    <source>
        <dbReference type="ARBA" id="ARBA00022840"/>
    </source>
</evidence>
<protein>
    <recommendedName>
        <fullName evidence="5">Probable 2-(5''-triphosphoribosyl)-3'-dephosphocoenzyme-A synthase</fullName>
        <shortName evidence="5">2-(5''-triphosphoribosyl)-3'-dephospho-CoA synthase</shortName>
        <ecNumber evidence="5">2.4.2.52</ecNumber>
    </recommendedName>
</protein>
<dbReference type="EC" id="2.4.2.52" evidence="5"/>
<organism evidence="6 7">
    <name type="scientific">Aliiruegeria lutimaris</name>
    <dbReference type="NCBI Taxonomy" id="571298"/>
    <lineage>
        <taxon>Bacteria</taxon>
        <taxon>Pseudomonadati</taxon>
        <taxon>Pseudomonadota</taxon>
        <taxon>Alphaproteobacteria</taxon>
        <taxon>Rhodobacterales</taxon>
        <taxon>Roseobacteraceae</taxon>
        <taxon>Aliiruegeria</taxon>
    </lineage>
</organism>
<dbReference type="PANTHER" id="PTHR30201">
    <property type="entry name" value="TRIPHOSPHORIBOSYL-DEPHOSPHO-COA SYNTHASE"/>
    <property type="match status" value="1"/>
</dbReference>
<keyword evidence="3 5" id="KW-0547">Nucleotide-binding</keyword>
<dbReference type="PANTHER" id="PTHR30201:SF2">
    <property type="entry name" value="2-(5''-TRIPHOSPHORIBOSYL)-3'-DEPHOSPHOCOENZYME-A SYNTHASE"/>
    <property type="match status" value="1"/>
</dbReference>